<dbReference type="InterPro" id="IPR001245">
    <property type="entry name" value="Ser-Thr/Tyr_kinase_cat_dom"/>
</dbReference>
<evidence type="ECO:0000313" key="12">
    <source>
        <dbReference type="Proteomes" id="UP000095287"/>
    </source>
</evidence>
<dbReference type="InterPro" id="IPR000719">
    <property type="entry name" value="Prot_kinase_dom"/>
</dbReference>
<dbReference type="Proteomes" id="UP000095287">
    <property type="component" value="Unplaced"/>
</dbReference>
<feature type="compositionally biased region" description="Acidic residues" evidence="10">
    <location>
        <begin position="175"/>
        <end position="185"/>
    </location>
</feature>
<keyword evidence="8" id="KW-0829">Tyrosine-protein kinase</keyword>
<keyword evidence="4" id="KW-0547">Nucleotide-binding</keyword>
<dbReference type="GO" id="GO:0043235">
    <property type="term" value="C:receptor complex"/>
    <property type="evidence" value="ECO:0007669"/>
    <property type="project" value="TreeGrafter"/>
</dbReference>
<feature type="domain" description="Protein kinase" evidence="11">
    <location>
        <begin position="1"/>
        <end position="146"/>
    </location>
</feature>
<comment type="catalytic activity">
    <reaction evidence="9">
        <text>L-tyrosyl-[protein] + ATP = O-phospho-L-tyrosyl-[protein] + ADP + H(+)</text>
        <dbReference type="Rhea" id="RHEA:10596"/>
        <dbReference type="Rhea" id="RHEA-COMP:10136"/>
        <dbReference type="Rhea" id="RHEA-COMP:20101"/>
        <dbReference type="ChEBI" id="CHEBI:15378"/>
        <dbReference type="ChEBI" id="CHEBI:30616"/>
        <dbReference type="ChEBI" id="CHEBI:46858"/>
        <dbReference type="ChEBI" id="CHEBI:61978"/>
        <dbReference type="ChEBI" id="CHEBI:456216"/>
        <dbReference type="EC" id="2.7.10.1"/>
    </reaction>
</comment>
<dbReference type="PROSITE" id="PS50011">
    <property type="entry name" value="PROTEIN_KINASE_DOM"/>
    <property type="match status" value="1"/>
</dbReference>
<dbReference type="InterPro" id="IPR050122">
    <property type="entry name" value="RTK"/>
</dbReference>
<dbReference type="GO" id="GO:0004714">
    <property type="term" value="F:transmembrane receptor protein tyrosine kinase activity"/>
    <property type="evidence" value="ECO:0007669"/>
    <property type="project" value="UniProtKB-EC"/>
</dbReference>
<dbReference type="GO" id="GO:0009925">
    <property type="term" value="C:basal plasma membrane"/>
    <property type="evidence" value="ECO:0007669"/>
    <property type="project" value="TreeGrafter"/>
</dbReference>
<feature type="compositionally biased region" description="Basic and acidic residues" evidence="10">
    <location>
        <begin position="213"/>
        <end position="226"/>
    </location>
</feature>
<dbReference type="GO" id="GO:0008284">
    <property type="term" value="P:positive regulation of cell population proliferation"/>
    <property type="evidence" value="ECO:0007669"/>
    <property type="project" value="TreeGrafter"/>
</dbReference>
<dbReference type="PRINTS" id="PR00109">
    <property type="entry name" value="TYRKINASE"/>
</dbReference>
<keyword evidence="6" id="KW-0067">ATP-binding</keyword>
<dbReference type="PANTHER" id="PTHR24416">
    <property type="entry name" value="TYROSINE-PROTEIN KINASE RECEPTOR"/>
    <property type="match status" value="1"/>
</dbReference>
<keyword evidence="12" id="KW-1185">Reference proteome</keyword>
<sequence>MVHRDLAARNVLVKRTNYVEVTDFGLAKMLKKDEESVEVSGKVAPKWLAIECFEKRAFNEPTDVWAFGVTCWEVLTKGCVPYKNMAVDQMRRFLEDGNRLETPNNVSQELYSLLLLCWLSHPRTRPSFSQLKSKLEEFCRQPNRYLKDVNSKDMALSTRDRRIAESYSDPFAAGDSDDEPNDDPDFPGFPSESPRDSPPSPSKPLLPRNQRLQSRESERYDTDPVYKGRPGNSVRIVDDYLEPRGREAAQMNPAEIYTPVIDEETGRTELYNENAYYNEPAAQKKPLYENEALRAAPKDATYVNDEMRTVSNPCYVTDPVPQKETAL</sequence>
<evidence type="ECO:0000256" key="1">
    <source>
        <dbReference type="ARBA" id="ARBA00004308"/>
    </source>
</evidence>
<evidence type="ECO:0000256" key="3">
    <source>
        <dbReference type="ARBA" id="ARBA00022679"/>
    </source>
</evidence>
<name>A0A1I8ACG1_9BILA</name>
<evidence type="ECO:0000259" key="11">
    <source>
        <dbReference type="PROSITE" id="PS50011"/>
    </source>
</evidence>
<proteinExistence type="predicted"/>
<dbReference type="SMART" id="SM00219">
    <property type="entry name" value="TyrKc"/>
    <property type="match status" value="1"/>
</dbReference>
<keyword evidence="7" id="KW-0472">Membrane</keyword>
<dbReference type="SUPFAM" id="SSF56112">
    <property type="entry name" value="Protein kinase-like (PK-like)"/>
    <property type="match status" value="1"/>
</dbReference>
<dbReference type="InterPro" id="IPR020635">
    <property type="entry name" value="Tyr_kinase_cat_dom"/>
</dbReference>
<dbReference type="GO" id="GO:0005524">
    <property type="term" value="F:ATP binding"/>
    <property type="evidence" value="ECO:0007669"/>
    <property type="project" value="UniProtKB-KW"/>
</dbReference>
<dbReference type="InterPro" id="IPR008266">
    <property type="entry name" value="Tyr_kinase_AS"/>
</dbReference>
<evidence type="ECO:0000256" key="7">
    <source>
        <dbReference type="ARBA" id="ARBA00023136"/>
    </source>
</evidence>
<dbReference type="AlphaFoldDB" id="A0A1I8ACG1"/>
<dbReference type="Gene3D" id="1.10.510.10">
    <property type="entry name" value="Transferase(Phosphotransferase) domain 1"/>
    <property type="match status" value="1"/>
</dbReference>
<dbReference type="EC" id="2.7.10.1" evidence="2"/>
<evidence type="ECO:0000256" key="8">
    <source>
        <dbReference type="ARBA" id="ARBA00023137"/>
    </source>
</evidence>
<evidence type="ECO:0000256" key="2">
    <source>
        <dbReference type="ARBA" id="ARBA00011902"/>
    </source>
</evidence>
<evidence type="ECO:0000256" key="6">
    <source>
        <dbReference type="ARBA" id="ARBA00022840"/>
    </source>
</evidence>
<dbReference type="GO" id="GO:0043066">
    <property type="term" value="P:negative regulation of apoptotic process"/>
    <property type="evidence" value="ECO:0007669"/>
    <property type="project" value="TreeGrafter"/>
</dbReference>
<dbReference type="GO" id="GO:0061564">
    <property type="term" value="P:axon development"/>
    <property type="evidence" value="ECO:0007669"/>
    <property type="project" value="UniProtKB-ARBA"/>
</dbReference>
<feature type="region of interest" description="Disordered" evidence="10">
    <location>
        <begin position="167"/>
        <end position="233"/>
    </location>
</feature>
<dbReference type="PANTHER" id="PTHR24416:SF566">
    <property type="entry name" value="EPIDERMAL GROWTH FACTOR RECEPTOR"/>
    <property type="match status" value="1"/>
</dbReference>
<comment type="subcellular location">
    <subcellularLocation>
        <location evidence="1">Endomembrane system</location>
    </subcellularLocation>
</comment>
<evidence type="ECO:0000256" key="9">
    <source>
        <dbReference type="ARBA" id="ARBA00051243"/>
    </source>
</evidence>
<organism evidence="12 13">
    <name type="scientific">Steinernema glaseri</name>
    <dbReference type="NCBI Taxonomy" id="37863"/>
    <lineage>
        <taxon>Eukaryota</taxon>
        <taxon>Metazoa</taxon>
        <taxon>Ecdysozoa</taxon>
        <taxon>Nematoda</taxon>
        <taxon>Chromadorea</taxon>
        <taxon>Rhabditida</taxon>
        <taxon>Tylenchina</taxon>
        <taxon>Panagrolaimomorpha</taxon>
        <taxon>Strongyloidoidea</taxon>
        <taxon>Steinernematidae</taxon>
        <taxon>Steinernema</taxon>
    </lineage>
</organism>
<dbReference type="GO" id="GO:0012505">
    <property type="term" value="C:endomembrane system"/>
    <property type="evidence" value="ECO:0007669"/>
    <property type="project" value="UniProtKB-SubCell"/>
</dbReference>
<dbReference type="GO" id="GO:0048680">
    <property type="term" value="P:positive regulation of axon regeneration"/>
    <property type="evidence" value="ECO:0007669"/>
    <property type="project" value="UniProtKB-ARBA"/>
</dbReference>
<keyword evidence="5" id="KW-0418">Kinase</keyword>
<keyword evidence="3" id="KW-0808">Transferase</keyword>
<accession>A0A1I8ACG1</accession>
<dbReference type="GO" id="GO:0007169">
    <property type="term" value="P:cell surface receptor protein tyrosine kinase signaling pathway"/>
    <property type="evidence" value="ECO:0007669"/>
    <property type="project" value="TreeGrafter"/>
</dbReference>
<dbReference type="InterPro" id="IPR011009">
    <property type="entry name" value="Kinase-like_dom_sf"/>
</dbReference>
<evidence type="ECO:0000256" key="4">
    <source>
        <dbReference type="ARBA" id="ARBA00022741"/>
    </source>
</evidence>
<dbReference type="FunFam" id="1.10.510.10:FF:001512">
    <property type="entry name" value="Receptor tyrosine-protein kinase erbB-2"/>
    <property type="match status" value="1"/>
</dbReference>
<evidence type="ECO:0000313" key="13">
    <source>
        <dbReference type="WBParaSite" id="L893_g4177.t1"/>
    </source>
</evidence>
<dbReference type="WBParaSite" id="L893_g4177.t1">
    <property type="protein sequence ID" value="L893_g4177.t1"/>
    <property type="gene ID" value="L893_g4177"/>
</dbReference>
<dbReference type="Pfam" id="PF07714">
    <property type="entry name" value="PK_Tyr_Ser-Thr"/>
    <property type="match status" value="1"/>
</dbReference>
<reference evidence="13" key="1">
    <citation type="submission" date="2016-11" db="UniProtKB">
        <authorList>
            <consortium name="WormBaseParasite"/>
        </authorList>
    </citation>
    <scope>IDENTIFICATION</scope>
</reference>
<evidence type="ECO:0000256" key="5">
    <source>
        <dbReference type="ARBA" id="ARBA00022777"/>
    </source>
</evidence>
<dbReference type="PROSITE" id="PS00109">
    <property type="entry name" value="PROTEIN_KINASE_TYR"/>
    <property type="match status" value="1"/>
</dbReference>
<protein>
    <recommendedName>
        <fullName evidence="2">receptor protein-tyrosine kinase</fullName>
        <ecNumber evidence="2">2.7.10.1</ecNumber>
    </recommendedName>
</protein>
<evidence type="ECO:0000256" key="10">
    <source>
        <dbReference type="SAM" id="MobiDB-lite"/>
    </source>
</evidence>